<sequence length="368" mass="41319">MVYNVLGDYSKLAVEVKKDNQYYIGIDIGGTNTRVVYATAKGDYYTIKEFLCSSVKVLLEELFIIQDTLLTEFVEPTFTTIDLAGPHLSKNKYKFTNYVESDNILLTEYLPKKLCPEGRYAILNDLESGSYGIIPYIISGKSEEIFLNLITPEEAKEIPTNGVFVVLAAGTGLGVGLIHKYGEEYRVIPSEFGHISICSDDGDCEQELFAKLSENIKNTEPSRKNYCLEYEDIVSGRGIQALYMINKNQNEPARDNAEIATQATNAPANLDCTCVKTMKIHYKYLLRCAREISVGTFATGVYLIGDNIVRNKNFVDSVKNQLEFEFKDHPKIEWLRHIPVFGQSALKNLNLIGTVYYGINAAKKLPSL</sequence>
<gene>
    <name evidence="3" type="ORF">DICPUDRAFT_47001</name>
</gene>
<dbReference type="InterPro" id="IPR003836">
    <property type="entry name" value="Glucokinase"/>
</dbReference>
<name>F0ZH76_DICPU</name>
<dbReference type="PANTHER" id="PTHR47450">
    <property type="entry name" value="GLUCOKINASE"/>
    <property type="match status" value="1"/>
</dbReference>
<keyword evidence="2" id="KW-0418">Kinase</keyword>
<dbReference type="VEuPathDB" id="AmoebaDB:DICPUDRAFT_47001"/>
<dbReference type="GO" id="GO:0006096">
    <property type="term" value="P:glycolytic process"/>
    <property type="evidence" value="ECO:0007669"/>
    <property type="project" value="InterPro"/>
</dbReference>
<dbReference type="FunCoup" id="F0ZH76">
    <property type="interactions" value="155"/>
</dbReference>
<keyword evidence="1" id="KW-0808">Transferase</keyword>
<evidence type="ECO:0000256" key="2">
    <source>
        <dbReference type="ARBA" id="ARBA00022777"/>
    </source>
</evidence>
<dbReference type="SUPFAM" id="SSF53067">
    <property type="entry name" value="Actin-like ATPase domain"/>
    <property type="match status" value="1"/>
</dbReference>
<dbReference type="PANTHER" id="PTHR47450:SF1">
    <property type="entry name" value="GLUCOKINASE"/>
    <property type="match status" value="1"/>
</dbReference>
<organism evidence="3 4">
    <name type="scientific">Dictyostelium purpureum</name>
    <name type="common">Slime mold</name>
    <dbReference type="NCBI Taxonomy" id="5786"/>
    <lineage>
        <taxon>Eukaryota</taxon>
        <taxon>Amoebozoa</taxon>
        <taxon>Evosea</taxon>
        <taxon>Eumycetozoa</taxon>
        <taxon>Dictyostelia</taxon>
        <taxon>Dictyosteliales</taxon>
        <taxon>Dictyosteliaceae</taxon>
        <taxon>Dictyostelium</taxon>
    </lineage>
</organism>
<dbReference type="GeneID" id="10504198"/>
<keyword evidence="4" id="KW-1185">Reference proteome</keyword>
<dbReference type="eggNOG" id="ENOG502S3Y5">
    <property type="taxonomic scope" value="Eukaryota"/>
</dbReference>
<reference evidence="4" key="1">
    <citation type="journal article" date="2011" name="Genome Biol.">
        <title>Comparative genomics of the social amoebae Dictyostelium discoideum and Dictyostelium purpureum.</title>
        <authorList>
            <consortium name="US DOE Joint Genome Institute (JGI-PGF)"/>
            <person name="Sucgang R."/>
            <person name="Kuo A."/>
            <person name="Tian X."/>
            <person name="Salerno W."/>
            <person name="Parikh A."/>
            <person name="Feasley C.L."/>
            <person name="Dalin E."/>
            <person name="Tu H."/>
            <person name="Huang E."/>
            <person name="Barry K."/>
            <person name="Lindquist E."/>
            <person name="Shapiro H."/>
            <person name="Bruce D."/>
            <person name="Schmutz J."/>
            <person name="Salamov A."/>
            <person name="Fey P."/>
            <person name="Gaudet P."/>
            <person name="Anjard C."/>
            <person name="Babu M.M."/>
            <person name="Basu S."/>
            <person name="Bushmanova Y."/>
            <person name="van der Wel H."/>
            <person name="Katoh-Kurasawa M."/>
            <person name="Dinh C."/>
            <person name="Coutinho P.M."/>
            <person name="Saito T."/>
            <person name="Elias M."/>
            <person name="Schaap P."/>
            <person name="Kay R.R."/>
            <person name="Henrissat B."/>
            <person name="Eichinger L."/>
            <person name="Rivero F."/>
            <person name="Putnam N.H."/>
            <person name="West C.M."/>
            <person name="Loomis W.F."/>
            <person name="Chisholm R.L."/>
            <person name="Shaulsky G."/>
            <person name="Strassmann J.E."/>
            <person name="Queller D.C."/>
            <person name="Kuspa A."/>
            <person name="Grigoriev I.V."/>
        </authorList>
    </citation>
    <scope>NUCLEOTIDE SEQUENCE [LARGE SCALE GENOMIC DNA]</scope>
    <source>
        <strain evidence="4">QSDP1</strain>
    </source>
</reference>
<dbReference type="GO" id="GO:0005536">
    <property type="term" value="F:D-glucose binding"/>
    <property type="evidence" value="ECO:0007669"/>
    <property type="project" value="InterPro"/>
</dbReference>
<evidence type="ECO:0000313" key="3">
    <source>
        <dbReference type="EMBL" id="EGC36671.1"/>
    </source>
</evidence>
<dbReference type="InterPro" id="IPR043129">
    <property type="entry name" value="ATPase_NBD"/>
</dbReference>
<dbReference type="CDD" id="cd24008">
    <property type="entry name" value="ASKHA_NBD_GLK"/>
    <property type="match status" value="1"/>
</dbReference>
<dbReference type="OMA" id="GHISICS"/>
<evidence type="ECO:0008006" key="5">
    <source>
        <dbReference type="Google" id="ProtNLM"/>
    </source>
</evidence>
<accession>F0ZH76</accession>
<dbReference type="OrthoDB" id="10257118at2759"/>
<dbReference type="RefSeq" id="XP_003286770.1">
    <property type="nucleotide sequence ID" value="XM_003286722.1"/>
</dbReference>
<dbReference type="Proteomes" id="UP000001064">
    <property type="component" value="Unassembled WGS sequence"/>
</dbReference>
<dbReference type="AlphaFoldDB" id="F0ZH76"/>
<evidence type="ECO:0000313" key="4">
    <source>
        <dbReference type="Proteomes" id="UP000001064"/>
    </source>
</evidence>
<dbReference type="KEGG" id="dpp:DICPUDRAFT_47001"/>
<dbReference type="GO" id="GO:0005524">
    <property type="term" value="F:ATP binding"/>
    <property type="evidence" value="ECO:0007669"/>
    <property type="project" value="InterPro"/>
</dbReference>
<dbReference type="Gene3D" id="3.30.420.40">
    <property type="match status" value="1"/>
</dbReference>
<proteinExistence type="predicted"/>
<dbReference type="GO" id="GO:0004340">
    <property type="term" value="F:glucokinase activity"/>
    <property type="evidence" value="ECO:0007669"/>
    <property type="project" value="InterPro"/>
</dbReference>
<dbReference type="STRING" id="5786.F0ZH76"/>
<dbReference type="EMBL" id="GL871019">
    <property type="protein sequence ID" value="EGC36671.1"/>
    <property type="molecule type" value="Genomic_DNA"/>
</dbReference>
<dbReference type="Pfam" id="PF02685">
    <property type="entry name" value="Glucokinase"/>
    <property type="match status" value="1"/>
</dbReference>
<protein>
    <recommendedName>
        <fullName evidence="5">Glucokinase</fullName>
    </recommendedName>
</protein>
<dbReference type="Gene3D" id="3.40.367.20">
    <property type="match status" value="1"/>
</dbReference>
<dbReference type="InParanoid" id="F0ZH76"/>
<evidence type="ECO:0000256" key="1">
    <source>
        <dbReference type="ARBA" id="ARBA00022679"/>
    </source>
</evidence>